<evidence type="ECO:0000256" key="5">
    <source>
        <dbReference type="ARBA" id="ARBA00022786"/>
    </source>
</evidence>
<dbReference type="OrthoDB" id="9981542at2759"/>
<evidence type="ECO:0000259" key="9">
    <source>
        <dbReference type="PROSITE" id="PS50222"/>
    </source>
</evidence>
<keyword evidence="4 8" id="KW-0645">Protease</keyword>
<comment type="similarity">
    <text evidence="3 8">Belongs to the MINDY deubiquitinase family. FAM188 subfamily.</text>
</comment>
<dbReference type="PROSITE" id="PS50222">
    <property type="entry name" value="EF_HAND_2"/>
    <property type="match status" value="1"/>
</dbReference>
<keyword evidence="6 8" id="KW-0378">Hydrolase</keyword>
<dbReference type="GO" id="GO:1990380">
    <property type="term" value="F:K48-linked deubiquitinase activity"/>
    <property type="evidence" value="ECO:0007669"/>
    <property type="project" value="UniProtKB-UniRule"/>
</dbReference>
<evidence type="ECO:0000313" key="10">
    <source>
        <dbReference type="EnsemblMetazoa" id="XP_014239268.1"/>
    </source>
</evidence>
<dbReference type="Pfam" id="PF13898">
    <property type="entry name" value="MINDY-3_4_CD"/>
    <property type="match status" value="1"/>
</dbReference>
<dbReference type="EC" id="3.4.19.12" evidence="8"/>
<dbReference type="KEGG" id="clec:106660822"/>
<reference evidence="10" key="1">
    <citation type="submission" date="2022-01" db="UniProtKB">
        <authorList>
            <consortium name="EnsemblMetazoa"/>
        </authorList>
    </citation>
    <scope>IDENTIFICATION</scope>
</reference>
<evidence type="ECO:0000256" key="3">
    <source>
        <dbReference type="ARBA" id="ARBA00011074"/>
    </source>
</evidence>
<evidence type="ECO:0000256" key="2">
    <source>
        <dbReference type="ARBA" id="ARBA00002107"/>
    </source>
</evidence>
<dbReference type="SMART" id="SM01174">
    <property type="entry name" value="DUF4205"/>
    <property type="match status" value="1"/>
</dbReference>
<dbReference type="PANTHER" id="PTHR12473">
    <property type="entry name" value="UBIQUITIN CARBOXYL-TERMINAL HYDROLASE MINDY-4-RELATED"/>
    <property type="match status" value="1"/>
</dbReference>
<keyword evidence="11" id="KW-1185">Reference proteome</keyword>
<dbReference type="InterPro" id="IPR039785">
    <property type="entry name" value="MINY3/4"/>
</dbReference>
<dbReference type="PANTHER" id="PTHR12473:SF17">
    <property type="entry name" value="UBIQUITIN CARBOXYL-TERMINAL HYDROLASE MINDY-3"/>
    <property type="match status" value="1"/>
</dbReference>
<dbReference type="InterPro" id="IPR002048">
    <property type="entry name" value="EF_hand_dom"/>
</dbReference>
<evidence type="ECO:0000256" key="8">
    <source>
        <dbReference type="RuleBase" id="RU367088"/>
    </source>
</evidence>
<evidence type="ECO:0000256" key="6">
    <source>
        <dbReference type="ARBA" id="ARBA00022801"/>
    </source>
</evidence>
<dbReference type="GeneID" id="106660822"/>
<feature type="domain" description="EF-hand" evidence="9">
    <location>
        <begin position="296"/>
        <end position="331"/>
    </location>
</feature>
<dbReference type="Gene3D" id="1.10.238.10">
    <property type="entry name" value="EF-hand"/>
    <property type="match status" value="1"/>
</dbReference>
<dbReference type="GO" id="GO:0004843">
    <property type="term" value="F:cysteine-type deubiquitinase activity"/>
    <property type="evidence" value="ECO:0007669"/>
    <property type="project" value="UniProtKB-UniRule"/>
</dbReference>
<evidence type="ECO:0000256" key="1">
    <source>
        <dbReference type="ARBA" id="ARBA00000707"/>
    </source>
</evidence>
<sequence length="437" mass="49263">MAANSASPISPSDLDAIIKLMWGNEVKEDVFQRWKQGFRFSTDEPTALIQHEGGPCAVIAPVQAYIIKSLISDKKRKSPNWNEVESECVGKLLIRALCEILGQAYDGNRFVLVQMSDSILDEETTKTPPSPDAKKPKDHSYFHSQLRTLSFESPEEVEAYYLERIDMLGETFGVLLFLYSVLCTKGIEALHTEAIDPSETFIDSEFGYGSQSLINLMITGKAVAHVWNYDQDICGLKLKGIQQQSQIGFLTLLEHLRYCEVGSFLKNPMNPVWVLGSETHLTVLFSFESRLVCAETPTEVAKRVFKSFDPEGRNFISADLLQDVLNMLDLVSEPEYVDIMRKKLDAENLGIILLSSFMEEFFPEENVHLPDTFTLYHYNGLLRSCPNNKVVYQKGNAILLETHVLSVLENNGMLTCLQTKWPNIEVQWVGGSTPSLN</sequence>
<dbReference type="RefSeq" id="XP_014239268.1">
    <property type="nucleotide sequence ID" value="XM_014383782.2"/>
</dbReference>
<proteinExistence type="inferred from homology"/>
<keyword evidence="5 8" id="KW-0833">Ubl conjugation pathway</keyword>
<dbReference type="AlphaFoldDB" id="A0A8I6R6D9"/>
<evidence type="ECO:0000256" key="4">
    <source>
        <dbReference type="ARBA" id="ARBA00022670"/>
    </source>
</evidence>
<comment type="function">
    <text evidence="2 8">Hydrolase that can remove 'Lys-48'-linked conjugated ubiquitin from proteins.</text>
</comment>
<dbReference type="Proteomes" id="UP000494040">
    <property type="component" value="Unassembled WGS sequence"/>
</dbReference>
<evidence type="ECO:0000313" key="11">
    <source>
        <dbReference type="Proteomes" id="UP000494040"/>
    </source>
</evidence>
<dbReference type="SUPFAM" id="SSF47473">
    <property type="entry name" value="EF-hand"/>
    <property type="match status" value="1"/>
</dbReference>
<dbReference type="GO" id="GO:0006508">
    <property type="term" value="P:proteolysis"/>
    <property type="evidence" value="ECO:0007669"/>
    <property type="project" value="UniProtKB-KW"/>
</dbReference>
<protein>
    <recommendedName>
        <fullName evidence="8">Ubiquitin carboxyl-terminal hydrolase MINDY</fullName>
        <ecNumber evidence="8">3.4.19.12</ecNumber>
    </recommendedName>
</protein>
<dbReference type="GO" id="GO:0071108">
    <property type="term" value="P:protein K48-linked deubiquitination"/>
    <property type="evidence" value="ECO:0007669"/>
    <property type="project" value="InterPro"/>
</dbReference>
<dbReference type="EnsemblMetazoa" id="XM_014383782.2">
    <property type="protein sequence ID" value="XP_014239268.1"/>
    <property type="gene ID" value="LOC106660822"/>
</dbReference>
<dbReference type="OMA" id="VLQTKWP"/>
<name>A0A8I6R6D9_CIMLE</name>
<dbReference type="GO" id="GO:0005509">
    <property type="term" value="F:calcium ion binding"/>
    <property type="evidence" value="ECO:0007669"/>
    <property type="project" value="InterPro"/>
</dbReference>
<accession>A0A8I6R6D9</accession>
<dbReference type="InterPro" id="IPR025257">
    <property type="entry name" value="MINDY-3/4_CD"/>
</dbReference>
<comment type="catalytic activity">
    <reaction evidence="1 8">
        <text>Thiol-dependent hydrolysis of ester, thioester, amide, peptide and isopeptide bonds formed by the C-terminal Gly of ubiquitin (a 76-residue protein attached to proteins as an intracellular targeting signal).</text>
        <dbReference type="EC" id="3.4.19.12"/>
    </reaction>
</comment>
<organism evidence="10 11">
    <name type="scientific">Cimex lectularius</name>
    <name type="common">Bed bug</name>
    <name type="synonym">Acanthia lectularia</name>
    <dbReference type="NCBI Taxonomy" id="79782"/>
    <lineage>
        <taxon>Eukaryota</taxon>
        <taxon>Metazoa</taxon>
        <taxon>Ecdysozoa</taxon>
        <taxon>Arthropoda</taxon>
        <taxon>Hexapoda</taxon>
        <taxon>Insecta</taxon>
        <taxon>Pterygota</taxon>
        <taxon>Neoptera</taxon>
        <taxon>Paraneoptera</taxon>
        <taxon>Hemiptera</taxon>
        <taxon>Heteroptera</taxon>
        <taxon>Panheteroptera</taxon>
        <taxon>Cimicomorpha</taxon>
        <taxon>Cimicidae</taxon>
        <taxon>Cimex</taxon>
    </lineage>
</organism>
<keyword evidence="7 8" id="KW-0788">Thiol protease</keyword>
<evidence type="ECO:0000256" key="7">
    <source>
        <dbReference type="ARBA" id="ARBA00022807"/>
    </source>
</evidence>
<dbReference type="InterPro" id="IPR011992">
    <property type="entry name" value="EF-hand-dom_pair"/>
</dbReference>